<sequence>MKKKKHFGIVYEPKEVLNPSAKVTNCCKSLWVKHSFQKAYMTQLVSSQPVLAMSRNPDHGLPSQSKENSTGQKHHQEEIIHKVAMQLRHIGDSIDNRMIQEDLQQEGRDALAHFVLFFFRRVHVLLHFFLE</sequence>
<evidence type="ECO:0000313" key="2">
    <source>
        <dbReference type="Proteomes" id="UP000694923"/>
    </source>
</evidence>
<reference evidence="3" key="1">
    <citation type="submission" date="2025-08" db="UniProtKB">
        <authorList>
            <consortium name="RefSeq"/>
        </authorList>
    </citation>
    <scope>IDENTIFICATION</scope>
</reference>
<dbReference type="Pfam" id="PF15214">
    <property type="entry name" value="PXT1"/>
    <property type="match status" value="1"/>
</dbReference>
<gene>
    <name evidence="3" type="primary">PXT1</name>
</gene>
<dbReference type="Proteomes" id="UP000694923">
    <property type="component" value="Unplaced"/>
</dbReference>
<accession>A0ABM0SBN3</accession>
<dbReference type="PANTHER" id="PTHR40381:SF1">
    <property type="entry name" value="PEROXISOMAL TESTIS-SPECIFIC PROTEIN 1"/>
    <property type="match status" value="1"/>
</dbReference>
<protein>
    <submittedName>
        <fullName evidence="3">Peroxisomal testis-specific protein 1</fullName>
    </submittedName>
</protein>
<organism evidence="2 3">
    <name type="scientific">Galeopterus variegatus</name>
    <name type="common">Malayan flying lemur</name>
    <name type="synonym">Cynocephalus variegatus</name>
    <dbReference type="NCBI Taxonomy" id="482537"/>
    <lineage>
        <taxon>Eukaryota</taxon>
        <taxon>Metazoa</taxon>
        <taxon>Chordata</taxon>
        <taxon>Craniata</taxon>
        <taxon>Vertebrata</taxon>
        <taxon>Euteleostomi</taxon>
        <taxon>Mammalia</taxon>
        <taxon>Eutheria</taxon>
        <taxon>Euarchontoglires</taxon>
        <taxon>Dermoptera</taxon>
        <taxon>Cynocephalidae</taxon>
        <taxon>Galeopterus</taxon>
    </lineage>
</organism>
<feature type="compositionally biased region" description="Polar residues" evidence="1">
    <location>
        <begin position="62"/>
        <end position="71"/>
    </location>
</feature>
<evidence type="ECO:0000256" key="1">
    <source>
        <dbReference type="SAM" id="MobiDB-lite"/>
    </source>
</evidence>
<name>A0ABM0SBN3_GALVR</name>
<dbReference type="InterPro" id="IPR029186">
    <property type="entry name" value="PXT1"/>
</dbReference>
<evidence type="ECO:0000313" key="3">
    <source>
        <dbReference type="RefSeq" id="XP_008590274.1"/>
    </source>
</evidence>
<dbReference type="PANTHER" id="PTHR40381">
    <property type="entry name" value="PEROXISOMAL TESTIS-SPECIFIC PROTEIN 1"/>
    <property type="match status" value="1"/>
</dbReference>
<dbReference type="GeneID" id="103607555"/>
<feature type="region of interest" description="Disordered" evidence="1">
    <location>
        <begin position="53"/>
        <end position="76"/>
    </location>
</feature>
<keyword evidence="2" id="KW-1185">Reference proteome</keyword>
<proteinExistence type="predicted"/>
<dbReference type="RefSeq" id="XP_008590274.1">
    <property type="nucleotide sequence ID" value="XM_008592052.1"/>
</dbReference>